<dbReference type="Gene3D" id="3.30.200.20">
    <property type="entry name" value="Phosphorylase Kinase, domain 1"/>
    <property type="match status" value="1"/>
</dbReference>
<dbReference type="RefSeq" id="WP_347705694.1">
    <property type="nucleotide sequence ID" value="NZ_JBDPZD010000004.1"/>
</dbReference>
<gene>
    <name evidence="7" type="ORF">ABDJ85_15525</name>
</gene>
<dbReference type="SUPFAM" id="SSF48452">
    <property type="entry name" value="TPR-like"/>
    <property type="match status" value="2"/>
</dbReference>
<evidence type="ECO:0000313" key="7">
    <source>
        <dbReference type="EMBL" id="MEO3692885.1"/>
    </source>
</evidence>
<dbReference type="Proteomes" id="UP001495147">
    <property type="component" value="Unassembled WGS sequence"/>
</dbReference>
<accession>A0ABV0G593</accession>
<evidence type="ECO:0000313" key="8">
    <source>
        <dbReference type="Proteomes" id="UP001495147"/>
    </source>
</evidence>
<dbReference type="EMBL" id="JBDPZD010000004">
    <property type="protein sequence ID" value="MEO3692885.1"/>
    <property type="molecule type" value="Genomic_DNA"/>
</dbReference>
<dbReference type="PROSITE" id="PS50011">
    <property type="entry name" value="PROTEIN_KINASE_DOM"/>
    <property type="match status" value="1"/>
</dbReference>
<feature type="binding site" evidence="5">
    <location>
        <position position="124"/>
    </location>
    <ligand>
        <name>ATP</name>
        <dbReference type="ChEBI" id="CHEBI:30616"/>
    </ligand>
</feature>
<dbReference type="SMART" id="SM00220">
    <property type="entry name" value="S_TKc"/>
    <property type="match status" value="1"/>
</dbReference>
<comment type="caution">
    <text evidence="7">The sequence shown here is derived from an EMBL/GenBank/DDBJ whole genome shotgun (WGS) entry which is preliminary data.</text>
</comment>
<dbReference type="InterPro" id="IPR017441">
    <property type="entry name" value="Protein_kinase_ATP_BS"/>
</dbReference>
<dbReference type="Gene3D" id="1.10.510.10">
    <property type="entry name" value="Transferase(Phosphotransferase) domain 1"/>
    <property type="match status" value="1"/>
</dbReference>
<organism evidence="7 8">
    <name type="scientific">Roseateles paludis</name>
    <dbReference type="NCBI Taxonomy" id="3145238"/>
    <lineage>
        <taxon>Bacteria</taxon>
        <taxon>Pseudomonadati</taxon>
        <taxon>Pseudomonadota</taxon>
        <taxon>Betaproteobacteria</taxon>
        <taxon>Burkholderiales</taxon>
        <taxon>Sphaerotilaceae</taxon>
        <taxon>Roseateles</taxon>
    </lineage>
</organism>
<evidence type="ECO:0000256" key="5">
    <source>
        <dbReference type="PROSITE-ProRule" id="PRU10141"/>
    </source>
</evidence>
<evidence type="ECO:0000256" key="3">
    <source>
        <dbReference type="ARBA" id="ARBA00022777"/>
    </source>
</evidence>
<dbReference type="InterPro" id="IPR011990">
    <property type="entry name" value="TPR-like_helical_dom_sf"/>
</dbReference>
<evidence type="ECO:0000259" key="6">
    <source>
        <dbReference type="PROSITE" id="PS50011"/>
    </source>
</evidence>
<reference evidence="7 8" key="1">
    <citation type="submission" date="2024-05" db="EMBL/GenBank/DDBJ databases">
        <title>Roseateles sp. DJS-2-20 16S ribosomal RNA gene Genome sequencing and assembly.</title>
        <authorList>
            <person name="Woo H."/>
        </authorList>
    </citation>
    <scope>NUCLEOTIDE SEQUENCE [LARGE SCALE GENOMIC DNA]</scope>
    <source>
        <strain evidence="7 8">DJS-2-20</strain>
    </source>
</reference>
<dbReference type="EC" id="2.7.11.1" evidence="7"/>
<protein>
    <submittedName>
        <fullName evidence="7">Serine/threonine-protein kinase</fullName>
        <ecNumber evidence="7">2.7.11.1</ecNumber>
    </submittedName>
</protein>
<dbReference type="PANTHER" id="PTHR43289">
    <property type="entry name" value="MITOGEN-ACTIVATED PROTEIN KINASE KINASE KINASE 20-RELATED"/>
    <property type="match status" value="1"/>
</dbReference>
<keyword evidence="1 7" id="KW-0808">Transferase</keyword>
<keyword evidence="4 5" id="KW-0067">ATP-binding</keyword>
<dbReference type="SUPFAM" id="SSF56112">
    <property type="entry name" value="Protein kinase-like (PK-like)"/>
    <property type="match status" value="1"/>
</dbReference>
<keyword evidence="3 7" id="KW-0418">Kinase</keyword>
<dbReference type="PANTHER" id="PTHR43289:SF34">
    <property type="entry name" value="SERINE_THREONINE-PROTEIN KINASE YBDM-RELATED"/>
    <property type="match status" value="1"/>
</dbReference>
<dbReference type="InterPro" id="IPR008271">
    <property type="entry name" value="Ser/Thr_kinase_AS"/>
</dbReference>
<evidence type="ECO:0000256" key="2">
    <source>
        <dbReference type="ARBA" id="ARBA00022741"/>
    </source>
</evidence>
<dbReference type="Pfam" id="PF00069">
    <property type="entry name" value="Pkinase"/>
    <property type="match status" value="1"/>
</dbReference>
<feature type="domain" description="Protein kinase" evidence="6">
    <location>
        <begin position="93"/>
        <end position="387"/>
    </location>
</feature>
<evidence type="ECO:0000256" key="1">
    <source>
        <dbReference type="ARBA" id="ARBA00022679"/>
    </source>
</evidence>
<evidence type="ECO:0000256" key="4">
    <source>
        <dbReference type="ARBA" id="ARBA00022840"/>
    </source>
</evidence>
<dbReference type="CDD" id="cd14014">
    <property type="entry name" value="STKc_PknB_like"/>
    <property type="match status" value="1"/>
</dbReference>
<sequence>MTLDTLGRARWLQLSPLLDELLDLEPTARLARLAELRAADPALAQDLTQMLAQDASLQAEGFLAQPAAEALQGAMQELDAAGPDLAGQALGPYVLERELGQGGMGAVWLARRADGRFEGQVAVKFLKTALFGAGARFGTLGGDHAGSRFAREGQILARLSHPHIARLLDAGVFEGQQPYLVLEYVDGQPIDRYCEQHQLGVEARVRLFLDVLSAVAHAHSRLILHRDLKPTNILVNADGQVKLLDFGIAKLLDDAGNPDATRMTELTQRVGSAFTPQYAAPEQVQLLEVTTATDVYALGVLLYVLLGGRHPTADATQKQLDRLKALVELTPKRLSEAAAQHPEGPLRAEAKRLRGDLDTILAKALKKAPTERYPNAQALADDLQHWLAHEPISARPDSRWYVASRFVRRHRAAVAATSVALLALVSLTIFSVLEAHRAERAEHQAEERRQQSDDLLAYMLGDFADKLRPIGKLDLLDSIGGRALKHLTAEAPTHASERLNRAKALTVIGEVRVTRRELDAALDALRPAQALLEGDAPSPDMVVDWYKAQGAAHFWAGQAAYVARKMEPVGQNWKRYLASAERLLSLRPDDAQAVVEVSSARSALGSLALRQGRLPEAVESFKASVAMKRRAMAGMGAEQQASLGTDLASSLSWLGQSQLYGGHLNEAIEAWQQSIAELSRASMGKPPTASARYNEAISRNWLAEALLEAGLVVDARQEVERATTMLRGLIESDVSNRSWQITLLQARHMALEVSPLDAPALLKELERLVHDLAAFEASASARRVHDHIRAARLKVRLAQGAARERAMEDLRSLRLRLNQELDANPGQMTSARSLARIDLDLLSYAEPAKLQSTCELALEDTQRLQAAVRVDYVITAYWRELQRCEAAKHLTPSVEDARSWLASSKCGVLCTQTR</sequence>
<dbReference type="PROSITE" id="PS00107">
    <property type="entry name" value="PROTEIN_KINASE_ATP"/>
    <property type="match status" value="1"/>
</dbReference>
<dbReference type="GO" id="GO:0004674">
    <property type="term" value="F:protein serine/threonine kinase activity"/>
    <property type="evidence" value="ECO:0007669"/>
    <property type="project" value="UniProtKB-EC"/>
</dbReference>
<dbReference type="InterPro" id="IPR011009">
    <property type="entry name" value="Kinase-like_dom_sf"/>
</dbReference>
<dbReference type="InterPro" id="IPR000719">
    <property type="entry name" value="Prot_kinase_dom"/>
</dbReference>
<keyword evidence="8" id="KW-1185">Reference proteome</keyword>
<name>A0ABV0G593_9BURK</name>
<proteinExistence type="predicted"/>
<keyword evidence="2 5" id="KW-0547">Nucleotide-binding</keyword>
<dbReference type="Gene3D" id="1.25.40.10">
    <property type="entry name" value="Tetratricopeptide repeat domain"/>
    <property type="match status" value="1"/>
</dbReference>
<dbReference type="PROSITE" id="PS00108">
    <property type="entry name" value="PROTEIN_KINASE_ST"/>
    <property type="match status" value="1"/>
</dbReference>